<evidence type="ECO:0000256" key="2">
    <source>
        <dbReference type="ARBA" id="ARBA00007353"/>
    </source>
</evidence>
<accession>B2KBT6</accession>
<dbReference type="STRING" id="445932.Emin_0279"/>
<evidence type="ECO:0000256" key="4">
    <source>
        <dbReference type="ARBA" id="ARBA00022723"/>
    </source>
</evidence>
<evidence type="ECO:0000256" key="10">
    <source>
        <dbReference type="RuleBase" id="RU361274"/>
    </source>
</evidence>
<dbReference type="GO" id="GO:0017061">
    <property type="term" value="F:S-methyl-5-thioadenosine phosphorylase activity"/>
    <property type="evidence" value="ECO:0007669"/>
    <property type="project" value="UniProtKB-EC"/>
</dbReference>
<dbReference type="InterPro" id="IPR038371">
    <property type="entry name" value="Cu_polyphenol_OxRdtase_sf"/>
</dbReference>
<keyword evidence="4" id="KW-0479">Metal-binding</keyword>
<dbReference type="Proteomes" id="UP000001029">
    <property type="component" value="Chromosome"/>
</dbReference>
<keyword evidence="5" id="KW-0378">Hydrolase</keyword>
<evidence type="ECO:0000256" key="8">
    <source>
        <dbReference type="ARBA" id="ARBA00048968"/>
    </source>
</evidence>
<comment type="catalytic activity">
    <reaction evidence="8">
        <text>adenosine + phosphate = alpha-D-ribose 1-phosphate + adenine</text>
        <dbReference type="Rhea" id="RHEA:27642"/>
        <dbReference type="ChEBI" id="CHEBI:16335"/>
        <dbReference type="ChEBI" id="CHEBI:16708"/>
        <dbReference type="ChEBI" id="CHEBI:43474"/>
        <dbReference type="ChEBI" id="CHEBI:57720"/>
        <dbReference type="EC" id="2.4.2.1"/>
    </reaction>
    <physiologicalReaction direction="left-to-right" evidence="8">
        <dbReference type="Rhea" id="RHEA:27643"/>
    </physiologicalReaction>
</comment>
<gene>
    <name evidence="11" type="ordered locus">Emin_0279</name>
</gene>
<keyword evidence="6" id="KW-0862">Zinc</keyword>
<dbReference type="Pfam" id="PF02578">
    <property type="entry name" value="Cu-oxidase_4"/>
    <property type="match status" value="1"/>
</dbReference>
<dbReference type="EMBL" id="CP001055">
    <property type="protein sequence ID" value="ACC97840.1"/>
    <property type="molecule type" value="Genomic_DNA"/>
</dbReference>
<dbReference type="RefSeq" id="WP_012414455.1">
    <property type="nucleotide sequence ID" value="NC_010644.1"/>
</dbReference>
<organism evidence="11 12">
    <name type="scientific">Elusimicrobium minutum (strain Pei191)</name>
    <dbReference type="NCBI Taxonomy" id="445932"/>
    <lineage>
        <taxon>Bacteria</taxon>
        <taxon>Pseudomonadati</taxon>
        <taxon>Elusimicrobiota</taxon>
        <taxon>Elusimicrobia</taxon>
        <taxon>Elusimicrobiales</taxon>
        <taxon>Elusimicrobiaceae</taxon>
        <taxon>Elusimicrobium</taxon>
    </lineage>
</organism>
<dbReference type="InterPro" id="IPR003730">
    <property type="entry name" value="Cu_polyphenol_OxRdtase"/>
</dbReference>
<dbReference type="KEGG" id="emi:Emin_0279"/>
<keyword evidence="3" id="KW-0808">Transferase</keyword>
<name>B2KBT6_ELUMP</name>
<evidence type="ECO:0000256" key="3">
    <source>
        <dbReference type="ARBA" id="ARBA00022679"/>
    </source>
</evidence>
<dbReference type="NCBIfam" id="TIGR00726">
    <property type="entry name" value="peptidoglycan editing factor PgeF"/>
    <property type="match status" value="1"/>
</dbReference>
<evidence type="ECO:0000256" key="1">
    <source>
        <dbReference type="ARBA" id="ARBA00000553"/>
    </source>
</evidence>
<protein>
    <recommendedName>
        <fullName evidence="10">Purine nucleoside phosphorylase</fullName>
    </recommendedName>
</protein>
<dbReference type="PANTHER" id="PTHR30616:SF2">
    <property type="entry name" value="PURINE NUCLEOSIDE PHOSPHORYLASE LACC1"/>
    <property type="match status" value="1"/>
</dbReference>
<dbReference type="GO" id="GO:0016787">
    <property type="term" value="F:hydrolase activity"/>
    <property type="evidence" value="ECO:0007669"/>
    <property type="project" value="UniProtKB-KW"/>
</dbReference>
<sequence>MKNIFADERLLSLGVVNGTTGRDFGSMRVFENQNAVFAKVGVNPAAMLRFHQVHGDRVVEINTDADFENAKNSLLNADAWLITRPATGAVILTADCVPFYIWDGEVKVVGLAHAGWRGVVAKLPQKMARLVKEKGGKDICAFLGPHIQDCCFEVKDDVVGNFLPSSVIRKDGKIFVDLRAEVRVQLLAEGLQQENIHTPCFCTCHNKDMFFSYRRDHTKDAIMSFVYKIN</sequence>
<comment type="catalytic activity">
    <reaction evidence="1">
        <text>inosine + phosphate = alpha-D-ribose 1-phosphate + hypoxanthine</text>
        <dbReference type="Rhea" id="RHEA:27646"/>
        <dbReference type="ChEBI" id="CHEBI:17368"/>
        <dbReference type="ChEBI" id="CHEBI:17596"/>
        <dbReference type="ChEBI" id="CHEBI:43474"/>
        <dbReference type="ChEBI" id="CHEBI:57720"/>
        <dbReference type="EC" id="2.4.2.1"/>
    </reaction>
    <physiologicalReaction direction="left-to-right" evidence="1">
        <dbReference type="Rhea" id="RHEA:27647"/>
    </physiologicalReaction>
</comment>
<dbReference type="HOGENOM" id="CLU_065784_0_2_0"/>
<comment type="catalytic activity">
    <reaction evidence="9">
        <text>S-methyl-5'-thioadenosine + phosphate = 5-(methylsulfanyl)-alpha-D-ribose 1-phosphate + adenine</text>
        <dbReference type="Rhea" id="RHEA:11852"/>
        <dbReference type="ChEBI" id="CHEBI:16708"/>
        <dbReference type="ChEBI" id="CHEBI:17509"/>
        <dbReference type="ChEBI" id="CHEBI:43474"/>
        <dbReference type="ChEBI" id="CHEBI:58533"/>
        <dbReference type="EC" id="2.4.2.28"/>
    </reaction>
    <physiologicalReaction direction="left-to-right" evidence="9">
        <dbReference type="Rhea" id="RHEA:11853"/>
    </physiologicalReaction>
</comment>
<dbReference type="GO" id="GO:0005507">
    <property type="term" value="F:copper ion binding"/>
    <property type="evidence" value="ECO:0007669"/>
    <property type="project" value="TreeGrafter"/>
</dbReference>
<dbReference type="PANTHER" id="PTHR30616">
    <property type="entry name" value="UNCHARACTERIZED PROTEIN YFIH"/>
    <property type="match status" value="1"/>
</dbReference>
<evidence type="ECO:0000313" key="11">
    <source>
        <dbReference type="EMBL" id="ACC97840.1"/>
    </source>
</evidence>
<keyword evidence="12" id="KW-1185">Reference proteome</keyword>
<dbReference type="SUPFAM" id="SSF64438">
    <property type="entry name" value="CNF1/YfiH-like putative cysteine hydrolases"/>
    <property type="match status" value="1"/>
</dbReference>
<reference evidence="11 12" key="1">
    <citation type="journal article" date="2009" name="Appl. Environ. Microbiol.">
        <title>Genomic analysis of 'Elusimicrobium minutum,' the first cultivated representative of the phylum 'Elusimicrobia' (formerly termite group 1).</title>
        <authorList>
            <person name="Herlemann D.P.R."/>
            <person name="Geissinger O."/>
            <person name="Ikeda-Ohtsubo W."/>
            <person name="Kunin V."/>
            <person name="Sun H."/>
            <person name="Lapidus A."/>
            <person name="Hugenholtz P."/>
            <person name="Brune A."/>
        </authorList>
    </citation>
    <scope>NUCLEOTIDE SEQUENCE [LARGE SCALE GENOMIC DNA]</scope>
    <source>
        <strain evidence="11 12">Pei191</strain>
    </source>
</reference>
<evidence type="ECO:0000256" key="7">
    <source>
        <dbReference type="ARBA" id="ARBA00047989"/>
    </source>
</evidence>
<comment type="similarity">
    <text evidence="2 10">Belongs to the purine nucleoside phosphorylase YfiH/LACC1 family.</text>
</comment>
<evidence type="ECO:0000256" key="5">
    <source>
        <dbReference type="ARBA" id="ARBA00022801"/>
    </source>
</evidence>
<dbReference type="CDD" id="cd16833">
    <property type="entry name" value="YfiH"/>
    <property type="match status" value="1"/>
</dbReference>
<evidence type="ECO:0000256" key="6">
    <source>
        <dbReference type="ARBA" id="ARBA00022833"/>
    </source>
</evidence>
<dbReference type="OrthoDB" id="4279at2"/>
<dbReference type="InterPro" id="IPR011324">
    <property type="entry name" value="Cytotoxic_necrot_fac-like_cat"/>
</dbReference>
<dbReference type="AlphaFoldDB" id="B2KBT6"/>
<dbReference type="Gene3D" id="3.60.140.10">
    <property type="entry name" value="CNF1/YfiH-like putative cysteine hydrolases"/>
    <property type="match status" value="1"/>
</dbReference>
<evidence type="ECO:0000256" key="9">
    <source>
        <dbReference type="ARBA" id="ARBA00049893"/>
    </source>
</evidence>
<proteinExistence type="inferred from homology"/>
<evidence type="ECO:0000313" key="12">
    <source>
        <dbReference type="Proteomes" id="UP000001029"/>
    </source>
</evidence>
<comment type="catalytic activity">
    <reaction evidence="7">
        <text>adenosine + H2O + H(+) = inosine + NH4(+)</text>
        <dbReference type="Rhea" id="RHEA:24408"/>
        <dbReference type="ChEBI" id="CHEBI:15377"/>
        <dbReference type="ChEBI" id="CHEBI:15378"/>
        <dbReference type="ChEBI" id="CHEBI:16335"/>
        <dbReference type="ChEBI" id="CHEBI:17596"/>
        <dbReference type="ChEBI" id="CHEBI:28938"/>
        <dbReference type="EC" id="3.5.4.4"/>
    </reaction>
    <physiologicalReaction direction="left-to-right" evidence="7">
        <dbReference type="Rhea" id="RHEA:24409"/>
    </physiologicalReaction>
</comment>